<evidence type="ECO:0000313" key="2">
    <source>
        <dbReference type="EMBL" id="GIX92679.1"/>
    </source>
</evidence>
<dbReference type="Proteomes" id="UP001054945">
    <property type="component" value="Unassembled WGS sequence"/>
</dbReference>
<proteinExistence type="predicted"/>
<feature type="coiled-coil region" evidence="1">
    <location>
        <begin position="385"/>
        <end position="419"/>
    </location>
</feature>
<organism evidence="2 3">
    <name type="scientific">Caerostris extrusa</name>
    <name type="common">Bark spider</name>
    <name type="synonym">Caerostris bankana</name>
    <dbReference type="NCBI Taxonomy" id="172846"/>
    <lineage>
        <taxon>Eukaryota</taxon>
        <taxon>Metazoa</taxon>
        <taxon>Ecdysozoa</taxon>
        <taxon>Arthropoda</taxon>
        <taxon>Chelicerata</taxon>
        <taxon>Arachnida</taxon>
        <taxon>Araneae</taxon>
        <taxon>Araneomorphae</taxon>
        <taxon>Entelegynae</taxon>
        <taxon>Araneoidea</taxon>
        <taxon>Araneidae</taxon>
        <taxon>Caerostris</taxon>
    </lineage>
</organism>
<keyword evidence="1" id="KW-0175">Coiled coil</keyword>
<protein>
    <submittedName>
        <fullName evidence="2">Uncharacterized protein</fullName>
    </submittedName>
</protein>
<comment type="caution">
    <text evidence="2">The sequence shown here is derived from an EMBL/GenBank/DDBJ whole genome shotgun (WGS) entry which is preliminary data.</text>
</comment>
<evidence type="ECO:0000313" key="3">
    <source>
        <dbReference type="Proteomes" id="UP001054945"/>
    </source>
</evidence>
<gene>
    <name evidence="2" type="ORF">CEXT_304441</name>
</gene>
<feature type="coiled-coil region" evidence="1">
    <location>
        <begin position="308"/>
        <end position="342"/>
    </location>
</feature>
<accession>A0AAV4P6L2</accession>
<dbReference type="EMBL" id="BPLR01021711">
    <property type="protein sequence ID" value="GIX92679.1"/>
    <property type="molecule type" value="Genomic_DNA"/>
</dbReference>
<keyword evidence="3" id="KW-1185">Reference proteome</keyword>
<evidence type="ECO:0000256" key="1">
    <source>
        <dbReference type="SAM" id="Coils"/>
    </source>
</evidence>
<name>A0AAV4P6L2_CAEEX</name>
<dbReference type="AlphaFoldDB" id="A0AAV4P6L2"/>
<reference evidence="2 3" key="1">
    <citation type="submission" date="2021-06" db="EMBL/GenBank/DDBJ databases">
        <title>Caerostris extrusa draft genome.</title>
        <authorList>
            <person name="Kono N."/>
            <person name="Arakawa K."/>
        </authorList>
    </citation>
    <scope>NUCLEOTIDE SEQUENCE [LARGE SCALE GENOMIC DNA]</scope>
</reference>
<sequence length="478" mass="55859">MENKLSNILMENEDIKRINQENENSFNLKIKSLISEKQEISACLKEELCKRQNLECHVEKLKQLIFSLDQDLSHMSDECTNIDNEILASRSTHEHKIEDLESKLLASQIEQENFQDLVNKLAVTDSSSEEQLKLFEVEKKEMASSLNAEIEKTKKAEMQTTIQELECTLLSAKEHYSELDKMKDERFKKSISSLEEALSLKEFEYEELNLQYAICKEELECKMQEMGDKLSLKEQNVIDFNLQLQEITSKEKHSKEMLQTLEKENLHLTGEIKTSNEMILKLEFDINELKSSFEKELILKSSKIDELMKLIENEKNYFTSKIQDMEDQLSIKEQNFIDLNLQYQEITTKENHSKEVLQALEKENLHLNDGLETSNQTVLKLEFDIKKLKASFEDELWTIQKLQDEIFTAKSENELLEAKVKDLLFNEEILQKKFQLLEKEKQAIYKQLGCEANKINLLELGIGELKKSNIDTPTSVDF</sequence>
<feature type="coiled-coil region" evidence="1">
    <location>
        <begin position="148"/>
        <end position="264"/>
    </location>
</feature>